<evidence type="ECO:0000313" key="8">
    <source>
        <dbReference type="Proteomes" id="UP001163823"/>
    </source>
</evidence>
<organism evidence="7 8">
    <name type="scientific">Quillaja saponaria</name>
    <name type="common">Soap bark tree</name>
    <dbReference type="NCBI Taxonomy" id="32244"/>
    <lineage>
        <taxon>Eukaryota</taxon>
        <taxon>Viridiplantae</taxon>
        <taxon>Streptophyta</taxon>
        <taxon>Embryophyta</taxon>
        <taxon>Tracheophyta</taxon>
        <taxon>Spermatophyta</taxon>
        <taxon>Magnoliopsida</taxon>
        <taxon>eudicotyledons</taxon>
        <taxon>Gunneridae</taxon>
        <taxon>Pentapetalae</taxon>
        <taxon>rosids</taxon>
        <taxon>fabids</taxon>
        <taxon>Fabales</taxon>
        <taxon>Quillajaceae</taxon>
        <taxon>Quillaja</taxon>
    </lineage>
</organism>
<dbReference type="EMBL" id="JARAOO010000002">
    <property type="protein sequence ID" value="KAJ7979695.1"/>
    <property type="molecule type" value="Genomic_DNA"/>
</dbReference>
<evidence type="ECO:0000256" key="3">
    <source>
        <dbReference type="ARBA" id="ARBA00022471"/>
    </source>
</evidence>
<feature type="signal peptide" evidence="6">
    <location>
        <begin position="1"/>
        <end position="20"/>
    </location>
</feature>
<evidence type="ECO:0000256" key="1">
    <source>
        <dbReference type="ARBA" id="ARBA00004613"/>
    </source>
</evidence>
<dbReference type="Proteomes" id="UP001163823">
    <property type="component" value="Chromosome 2"/>
</dbReference>
<feature type="chain" id="PRO_5041766160" description="S-protein homolog" evidence="6">
    <location>
        <begin position="21"/>
        <end position="146"/>
    </location>
</feature>
<proteinExistence type="inferred from homology"/>
<keyword evidence="8" id="KW-1185">Reference proteome</keyword>
<accession>A0AAD7QDV8</accession>
<dbReference type="GO" id="GO:0005576">
    <property type="term" value="C:extracellular region"/>
    <property type="evidence" value="ECO:0007669"/>
    <property type="project" value="UniProtKB-SubCell"/>
</dbReference>
<comment type="caution">
    <text evidence="7">The sequence shown here is derived from an EMBL/GenBank/DDBJ whole genome shotgun (WGS) entry which is preliminary data.</text>
</comment>
<dbReference type="PANTHER" id="PTHR31232:SF149">
    <property type="entry name" value="S-PROTEIN HOMOLOG"/>
    <property type="match status" value="1"/>
</dbReference>
<dbReference type="PANTHER" id="PTHR31232">
    <property type="match status" value="1"/>
</dbReference>
<evidence type="ECO:0000256" key="2">
    <source>
        <dbReference type="ARBA" id="ARBA00005581"/>
    </source>
</evidence>
<comment type="subcellular location">
    <subcellularLocation>
        <location evidence="1 6">Secreted</location>
    </subcellularLocation>
</comment>
<comment type="similarity">
    <text evidence="2 6">Belongs to the plant self-incompatibility (S1) protein family.</text>
</comment>
<sequence>MKMMITRLLLLALVVSTTKAGILPPKQHVHITQDLGPDVNLMVHCKSKDDDLGVHYLGFRQEYEISFRLTFWGKTLFFCGFNGFDGKLEYFDIYKVKRDGECGNLHCRWLIKHDGPCRFNAETGQYDICFPWNPPAAAMEASTTFD</sequence>
<keyword evidence="5 6" id="KW-0732">Signal</keyword>
<evidence type="ECO:0000313" key="7">
    <source>
        <dbReference type="EMBL" id="KAJ7979695.1"/>
    </source>
</evidence>
<name>A0AAD7QDV8_QUISA</name>
<dbReference type="KEGG" id="qsa:O6P43_003063"/>
<evidence type="ECO:0000256" key="6">
    <source>
        <dbReference type="RuleBase" id="RU367044"/>
    </source>
</evidence>
<gene>
    <name evidence="7" type="ORF">O6P43_003063</name>
</gene>
<dbReference type="InterPro" id="IPR010264">
    <property type="entry name" value="Self-incomp_S1"/>
</dbReference>
<dbReference type="Pfam" id="PF05938">
    <property type="entry name" value="Self-incomp_S1"/>
    <property type="match status" value="1"/>
</dbReference>
<dbReference type="GO" id="GO:0060320">
    <property type="term" value="P:rejection of self pollen"/>
    <property type="evidence" value="ECO:0007669"/>
    <property type="project" value="UniProtKB-KW"/>
</dbReference>
<evidence type="ECO:0000256" key="5">
    <source>
        <dbReference type="ARBA" id="ARBA00022729"/>
    </source>
</evidence>
<reference evidence="7" key="1">
    <citation type="journal article" date="2023" name="Science">
        <title>Elucidation of the pathway for biosynthesis of saponin adjuvants from the soapbark tree.</title>
        <authorList>
            <person name="Reed J."/>
            <person name="Orme A."/>
            <person name="El-Demerdash A."/>
            <person name="Owen C."/>
            <person name="Martin L.B.B."/>
            <person name="Misra R.C."/>
            <person name="Kikuchi S."/>
            <person name="Rejzek M."/>
            <person name="Martin A.C."/>
            <person name="Harkess A."/>
            <person name="Leebens-Mack J."/>
            <person name="Louveau T."/>
            <person name="Stephenson M.J."/>
            <person name="Osbourn A."/>
        </authorList>
    </citation>
    <scope>NUCLEOTIDE SEQUENCE</scope>
    <source>
        <strain evidence="7">S10</strain>
    </source>
</reference>
<evidence type="ECO:0000256" key="4">
    <source>
        <dbReference type="ARBA" id="ARBA00022525"/>
    </source>
</evidence>
<protein>
    <recommendedName>
        <fullName evidence="6">S-protein homolog</fullName>
    </recommendedName>
</protein>
<keyword evidence="4 6" id="KW-0964">Secreted</keyword>
<keyword evidence="3 6" id="KW-0713">Self-incompatibility</keyword>
<dbReference type="AlphaFoldDB" id="A0AAD7QDV8"/>